<dbReference type="PANTHER" id="PTHR43791">
    <property type="entry name" value="PERMEASE-RELATED"/>
    <property type="match status" value="1"/>
</dbReference>
<dbReference type="Proteomes" id="UP001309876">
    <property type="component" value="Unassembled WGS sequence"/>
</dbReference>
<dbReference type="AlphaFoldDB" id="A0AAN7PHT9"/>
<dbReference type="EMBL" id="JAVRRJ010000012">
    <property type="protein sequence ID" value="KAK5080739.1"/>
    <property type="molecule type" value="Genomic_DNA"/>
</dbReference>
<dbReference type="InterPro" id="IPR036259">
    <property type="entry name" value="MFS_trans_sf"/>
</dbReference>
<feature type="transmembrane region" description="Helical" evidence="6">
    <location>
        <begin position="449"/>
        <end position="470"/>
    </location>
</feature>
<feature type="transmembrane region" description="Helical" evidence="6">
    <location>
        <begin position="223"/>
        <end position="245"/>
    </location>
</feature>
<organism evidence="8 9">
    <name type="scientific">Lithohypha guttulata</name>
    <dbReference type="NCBI Taxonomy" id="1690604"/>
    <lineage>
        <taxon>Eukaryota</taxon>
        <taxon>Fungi</taxon>
        <taxon>Dikarya</taxon>
        <taxon>Ascomycota</taxon>
        <taxon>Pezizomycotina</taxon>
        <taxon>Eurotiomycetes</taxon>
        <taxon>Chaetothyriomycetidae</taxon>
        <taxon>Chaetothyriales</taxon>
        <taxon>Trichomeriaceae</taxon>
        <taxon>Lithohypha</taxon>
    </lineage>
</organism>
<evidence type="ECO:0000256" key="5">
    <source>
        <dbReference type="ARBA" id="ARBA00023136"/>
    </source>
</evidence>
<dbReference type="PROSITE" id="PS50850">
    <property type="entry name" value="MFS"/>
    <property type="match status" value="1"/>
</dbReference>
<keyword evidence="5 6" id="KW-0472">Membrane</keyword>
<name>A0AAN7PHT9_9EURO</name>
<dbReference type="InterPro" id="IPR011701">
    <property type="entry name" value="MFS"/>
</dbReference>
<evidence type="ECO:0000256" key="3">
    <source>
        <dbReference type="ARBA" id="ARBA00022692"/>
    </source>
</evidence>
<evidence type="ECO:0000256" key="6">
    <source>
        <dbReference type="SAM" id="Phobius"/>
    </source>
</evidence>
<dbReference type="PANTHER" id="PTHR43791:SF84">
    <property type="entry name" value="TRANSPORTER, PUTATIVE (AFU_ORTHOLOGUE AFUA_3G09170)-RELATED"/>
    <property type="match status" value="1"/>
</dbReference>
<dbReference type="Gene3D" id="1.20.1250.20">
    <property type="entry name" value="MFS general substrate transporter like domains"/>
    <property type="match status" value="2"/>
</dbReference>
<keyword evidence="9" id="KW-1185">Reference proteome</keyword>
<feature type="transmembrane region" description="Helical" evidence="6">
    <location>
        <begin position="191"/>
        <end position="211"/>
    </location>
</feature>
<keyword evidence="3 6" id="KW-0812">Transmembrane</keyword>
<feature type="transmembrane region" description="Helical" evidence="6">
    <location>
        <begin position="294"/>
        <end position="313"/>
    </location>
</feature>
<dbReference type="Pfam" id="PF07690">
    <property type="entry name" value="MFS_1"/>
    <property type="match status" value="1"/>
</dbReference>
<keyword evidence="2" id="KW-0813">Transport</keyword>
<evidence type="ECO:0000313" key="9">
    <source>
        <dbReference type="Proteomes" id="UP001309876"/>
    </source>
</evidence>
<feature type="transmembrane region" description="Helical" evidence="6">
    <location>
        <begin position="325"/>
        <end position="347"/>
    </location>
</feature>
<evidence type="ECO:0000256" key="4">
    <source>
        <dbReference type="ARBA" id="ARBA00022989"/>
    </source>
</evidence>
<keyword evidence="4 6" id="KW-1133">Transmembrane helix</keyword>
<dbReference type="SUPFAM" id="SSF103473">
    <property type="entry name" value="MFS general substrate transporter"/>
    <property type="match status" value="1"/>
</dbReference>
<feature type="transmembrane region" description="Helical" evidence="6">
    <location>
        <begin position="359"/>
        <end position="377"/>
    </location>
</feature>
<feature type="transmembrane region" description="Helical" evidence="6">
    <location>
        <begin position="128"/>
        <end position="147"/>
    </location>
</feature>
<gene>
    <name evidence="8" type="ORF">LTR05_008444</name>
</gene>
<comment type="caution">
    <text evidence="8">The sequence shown here is derived from an EMBL/GenBank/DDBJ whole genome shotgun (WGS) entry which is preliminary data.</text>
</comment>
<dbReference type="GO" id="GO:0016020">
    <property type="term" value="C:membrane"/>
    <property type="evidence" value="ECO:0007669"/>
    <property type="project" value="UniProtKB-SubCell"/>
</dbReference>
<comment type="subcellular location">
    <subcellularLocation>
        <location evidence="1">Membrane</location>
        <topology evidence="1">Multi-pass membrane protein</topology>
    </subcellularLocation>
</comment>
<feature type="transmembrane region" description="Helical" evidence="6">
    <location>
        <begin position="159"/>
        <end position="179"/>
    </location>
</feature>
<dbReference type="GO" id="GO:0022857">
    <property type="term" value="F:transmembrane transporter activity"/>
    <property type="evidence" value="ECO:0007669"/>
    <property type="project" value="InterPro"/>
</dbReference>
<sequence>MPSTHGRNTQTFPETKSEYIEHVDDARDKVLEKGGREDLDKFGSHAKTDPAEVALVKKLDWYMMPVLWFAYFLNFLDRNAIVNARLNGLSGDLNLKGTQYNTCISILFVGYLLGQVPSNMLLTRIKPGAYISVFLGLWGIVSMLTFLAKDYHGMLVCRFLLGITEAPFYPGAIFVISLFYTRKETATRMAILYTGNMFASSFSSLIAAGVFEGLHGVHGLSGWRWLFILQGAVTIVAAVAAWFTLPNSPLQTRWLTPEERQLAHDRVAADTTHKREGTSVWTGLREASSDYRTWLFALTGILHFSANGFKNFLPQLIKTFGYSDTVSLVLTTPPYLLSTVVSVLVAWTSGRYNERTWHITACKLVAIAGFIIAVSTLNMGARMFAVFLFVGATYGVNNINIAWVAATLGQTDEKKSVAIAIVNTIGNCASIFTPYLWPDSDSPRFLTAMFSSIAFCVGVIALTWLMRLVLMRDNRRIRQNESEAINFYAY</sequence>
<feature type="transmembrane region" description="Helical" evidence="6">
    <location>
        <begin position="417"/>
        <end position="437"/>
    </location>
</feature>
<accession>A0AAN7PHT9</accession>
<feature type="transmembrane region" description="Helical" evidence="6">
    <location>
        <begin position="383"/>
        <end position="405"/>
    </location>
</feature>
<evidence type="ECO:0000256" key="2">
    <source>
        <dbReference type="ARBA" id="ARBA00022448"/>
    </source>
</evidence>
<evidence type="ECO:0000313" key="8">
    <source>
        <dbReference type="EMBL" id="KAK5080739.1"/>
    </source>
</evidence>
<evidence type="ECO:0000259" key="7">
    <source>
        <dbReference type="PROSITE" id="PS50850"/>
    </source>
</evidence>
<proteinExistence type="predicted"/>
<reference evidence="8 9" key="1">
    <citation type="submission" date="2023-08" db="EMBL/GenBank/DDBJ databases">
        <title>Black Yeasts Isolated from many extreme environments.</title>
        <authorList>
            <person name="Coleine C."/>
            <person name="Stajich J.E."/>
            <person name="Selbmann L."/>
        </authorList>
    </citation>
    <scope>NUCLEOTIDE SEQUENCE [LARGE SCALE GENOMIC DNA]</scope>
    <source>
        <strain evidence="8 9">CCFEE 5910</strain>
    </source>
</reference>
<dbReference type="FunFam" id="1.20.1250.20:FF:000013">
    <property type="entry name" value="MFS general substrate transporter"/>
    <property type="match status" value="1"/>
</dbReference>
<evidence type="ECO:0000256" key="1">
    <source>
        <dbReference type="ARBA" id="ARBA00004141"/>
    </source>
</evidence>
<protein>
    <recommendedName>
        <fullName evidence="7">Major facilitator superfamily (MFS) profile domain-containing protein</fullName>
    </recommendedName>
</protein>
<dbReference type="InterPro" id="IPR020846">
    <property type="entry name" value="MFS_dom"/>
</dbReference>
<dbReference type="FunFam" id="1.20.1250.20:FF:000057">
    <property type="entry name" value="MFS general substrate transporter"/>
    <property type="match status" value="1"/>
</dbReference>
<feature type="domain" description="Major facilitator superfamily (MFS) profile" evidence="7">
    <location>
        <begin position="63"/>
        <end position="475"/>
    </location>
</feature>